<keyword evidence="3 10" id="KW-0863">Zinc-finger</keyword>
<dbReference type="InterPro" id="IPR035500">
    <property type="entry name" value="NHR-like_dom_sf"/>
</dbReference>
<dbReference type="GO" id="GO:0003700">
    <property type="term" value="F:DNA-binding transcription factor activity"/>
    <property type="evidence" value="ECO:0007669"/>
    <property type="project" value="InterPro"/>
</dbReference>
<evidence type="ECO:0000256" key="1">
    <source>
        <dbReference type="ARBA" id="ARBA00005993"/>
    </source>
</evidence>
<dbReference type="PROSITE" id="PS00031">
    <property type="entry name" value="NUCLEAR_REC_DBD_1"/>
    <property type="match status" value="1"/>
</dbReference>
<comment type="similarity">
    <text evidence="1 10">Belongs to the nuclear hormone receptor family.</text>
</comment>
<keyword evidence="5 10" id="KW-0805">Transcription regulation</keyword>
<evidence type="ECO:0000259" key="11">
    <source>
        <dbReference type="PROSITE" id="PS51030"/>
    </source>
</evidence>
<dbReference type="SUPFAM" id="SSF48508">
    <property type="entry name" value="Nuclear receptor ligand-binding domain"/>
    <property type="match status" value="1"/>
</dbReference>
<dbReference type="SMART" id="SM00430">
    <property type="entry name" value="HOLI"/>
    <property type="match status" value="1"/>
</dbReference>
<dbReference type="Gene3D" id="3.30.50.10">
    <property type="entry name" value="Erythroid Transcription Factor GATA-1, subunit A"/>
    <property type="match status" value="1"/>
</dbReference>
<evidence type="ECO:0000256" key="4">
    <source>
        <dbReference type="ARBA" id="ARBA00022833"/>
    </source>
</evidence>
<dbReference type="PANTHER" id="PTHR45680:SF9">
    <property type="entry name" value="NUCLEAR HORMONE RECEPTOR FAMILY-RELATED"/>
    <property type="match status" value="1"/>
</dbReference>
<dbReference type="Gene3D" id="1.10.565.10">
    <property type="entry name" value="Retinoid X Receptor"/>
    <property type="match status" value="1"/>
</dbReference>
<dbReference type="PROSITE" id="PS51843">
    <property type="entry name" value="NR_LBD"/>
    <property type="match status" value="1"/>
</dbReference>
<organism evidence="13 14">
    <name type="scientific">Caenorhabditis tropicalis</name>
    <dbReference type="NCBI Taxonomy" id="1561998"/>
    <lineage>
        <taxon>Eukaryota</taxon>
        <taxon>Metazoa</taxon>
        <taxon>Ecdysozoa</taxon>
        <taxon>Nematoda</taxon>
        <taxon>Chromadorea</taxon>
        <taxon>Rhabditida</taxon>
        <taxon>Rhabditina</taxon>
        <taxon>Rhabditomorpha</taxon>
        <taxon>Rhabditoidea</taxon>
        <taxon>Rhabditidae</taxon>
        <taxon>Peloderinae</taxon>
        <taxon>Caenorhabditis</taxon>
    </lineage>
</organism>
<dbReference type="WBParaSite" id="Csp11.Scaffold566.g4118.t1">
    <property type="protein sequence ID" value="Csp11.Scaffold566.g4118.t1"/>
    <property type="gene ID" value="Csp11.Scaffold566.g4118"/>
</dbReference>
<dbReference type="PRINTS" id="PR00047">
    <property type="entry name" value="STROIDFINGER"/>
</dbReference>
<dbReference type="SMART" id="SM00399">
    <property type="entry name" value="ZnF_C4"/>
    <property type="match status" value="1"/>
</dbReference>
<evidence type="ECO:0000256" key="7">
    <source>
        <dbReference type="ARBA" id="ARBA00023163"/>
    </source>
</evidence>
<evidence type="ECO:0000256" key="6">
    <source>
        <dbReference type="ARBA" id="ARBA00023125"/>
    </source>
</evidence>
<evidence type="ECO:0000313" key="13">
    <source>
        <dbReference type="Proteomes" id="UP000095282"/>
    </source>
</evidence>
<accession>A0A1I7TAT3</accession>
<feature type="domain" description="Nuclear receptor" evidence="11">
    <location>
        <begin position="8"/>
        <end position="85"/>
    </location>
</feature>
<dbReference type="STRING" id="1561998.A0A1I7TAT3"/>
<keyword evidence="6 10" id="KW-0238">DNA-binding</keyword>
<dbReference type="InterPro" id="IPR001628">
    <property type="entry name" value="Znf_hrmn_rcpt"/>
</dbReference>
<reference evidence="14" key="1">
    <citation type="submission" date="2016-11" db="UniProtKB">
        <authorList>
            <consortium name="WormBaseParasite"/>
        </authorList>
    </citation>
    <scope>IDENTIFICATION</scope>
</reference>
<evidence type="ECO:0000256" key="3">
    <source>
        <dbReference type="ARBA" id="ARBA00022771"/>
    </source>
</evidence>
<sequence>MPAALYLSGPCKICGQPANGNHFGVMSCRACASFFRRAASRSSRFLDLKCGNDNCVIFQNGKYKCKKCRLKKCYEAGMDSSKFQNNHDLMSSTTSLQKTSPPQSLANFLGRPEFILCCEPDRGTRIKTRIDVSHLIDKAIQIFEVEPTDYCTPWKFENSLDKLTISVENMKIRREANLEIKKIRFIGVNENMLFWEKTFLSAARWFSEIPEFAELDTCIKLEIVKSAWMVWARLDKIAESVDRHRKKVLESNVFMWTDDMCMDLNDVAIDFKWCTNYTMDQLKAFLEPDVNHHWKDSMEDVMKLEPTKTELNFMLIQLCLNEAGKRNQGQILEITDRLLQIQADNLHEYYTKTMKMPHYSSRLAQLMKVNKRIELDVRERKERNYLSDVFNLYSVEYSHPEMFVAA</sequence>
<evidence type="ECO:0000256" key="5">
    <source>
        <dbReference type="ARBA" id="ARBA00023015"/>
    </source>
</evidence>
<evidence type="ECO:0000256" key="2">
    <source>
        <dbReference type="ARBA" id="ARBA00022723"/>
    </source>
</evidence>
<keyword evidence="7 10" id="KW-0804">Transcription</keyword>
<dbReference type="Pfam" id="PF00105">
    <property type="entry name" value="zf-C4"/>
    <property type="match status" value="1"/>
</dbReference>
<dbReference type="GO" id="GO:0008270">
    <property type="term" value="F:zinc ion binding"/>
    <property type="evidence" value="ECO:0007669"/>
    <property type="project" value="UniProtKB-KW"/>
</dbReference>
<evidence type="ECO:0000256" key="9">
    <source>
        <dbReference type="ARBA" id="ARBA00023242"/>
    </source>
</evidence>
<dbReference type="InterPro" id="IPR000536">
    <property type="entry name" value="Nucl_hrmn_rcpt_lig-bd"/>
</dbReference>
<dbReference type="AlphaFoldDB" id="A0A1I7TAT3"/>
<keyword evidence="9 10" id="KW-0539">Nucleus</keyword>
<dbReference type="PROSITE" id="PS51030">
    <property type="entry name" value="NUCLEAR_REC_DBD_2"/>
    <property type="match status" value="1"/>
</dbReference>
<protein>
    <submittedName>
        <fullName evidence="14">Nuclear Hormone Receptor family</fullName>
    </submittedName>
</protein>
<proteinExistence type="inferred from homology"/>
<dbReference type="GO" id="GO:0005634">
    <property type="term" value="C:nucleus"/>
    <property type="evidence" value="ECO:0007669"/>
    <property type="project" value="UniProtKB-SubCell"/>
</dbReference>
<dbReference type="InterPro" id="IPR051152">
    <property type="entry name" value="C.elegans_Orphan_NR"/>
</dbReference>
<keyword evidence="4 10" id="KW-0862">Zinc</keyword>
<evidence type="ECO:0000256" key="10">
    <source>
        <dbReference type="RuleBase" id="RU004334"/>
    </source>
</evidence>
<dbReference type="Pfam" id="PF00104">
    <property type="entry name" value="Hormone_recep"/>
    <property type="match status" value="1"/>
</dbReference>
<keyword evidence="8 10" id="KW-0675">Receptor</keyword>
<keyword evidence="13" id="KW-1185">Reference proteome</keyword>
<feature type="domain" description="NR LBD" evidence="12">
    <location>
        <begin position="131"/>
        <end position="406"/>
    </location>
</feature>
<name>A0A1I7TAT3_9PELO</name>
<dbReference type="PANTHER" id="PTHR45680">
    <property type="entry name" value="NUCLEAR HORMONE RECEPTOR FAMILY"/>
    <property type="match status" value="1"/>
</dbReference>
<evidence type="ECO:0000259" key="12">
    <source>
        <dbReference type="PROSITE" id="PS51843"/>
    </source>
</evidence>
<evidence type="ECO:0000313" key="14">
    <source>
        <dbReference type="WBParaSite" id="Csp11.Scaffold566.g4118.t1"/>
    </source>
</evidence>
<keyword evidence="2 10" id="KW-0479">Metal-binding</keyword>
<dbReference type="SUPFAM" id="SSF57716">
    <property type="entry name" value="Glucocorticoid receptor-like (DNA-binding domain)"/>
    <property type="match status" value="1"/>
</dbReference>
<evidence type="ECO:0000256" key="8">
    <source>
        <dbReference type="ARBA" id="ARBA00023170"/>
    </source>
</evidence>
<comment type="subcellular location">
    <subcellularLocation>
        <location evidence="10">Nucleus</location>
    </subcellularLocation>
</comment>
<dbReference type="InterPro" id="IPR013088">
    <property type="entry name" value="Znf_NHR/GATA"/>
</dbReference>
<dbReference type="GO" id="GO:0043565">
    <property type="term" value="F:sequence-specific DNA binding"/>
    <property type="evidence" value="ECO:0007669"/>
    <property type="project" value="InterPro"/>
</dbReference>
<dbReference type="Proteomes" id="UP000095282">
    <property type="component" value="Unplaced"/>
</dbReference>